<feature type="compositionally biased region" description="Low complexity" evidence="1">
    <location>
        <begin position="166"/>
        <end position="178"/>
    </location>
</feature>
<evidence type="ECO:0000313" key="5">
    <source>
        <dbReference type="Proteomes" id="UP000630718"/>
    </source>
</evidence>
<feature type="domain" description="ATP-dependent RecD2 DNA helicase-like helix-hairpin-helix" evidence="3">
    <location>
        <begin position="212"/>
        <end position="299"/>
    </location>
</feature>
<dbReference type="SUPFAM" id="SSF52540">
    <property type="entry name" value="P-loop containing nucleoside triphosphate hydrolases"/>
    <property type="match status" value="1"/>
</dbReference>
<feature type="compositionally biased region" description="Acidic residues" evidence="1">
    <location>
        <begin position="351"/>
        <end position="361"/>
    </location>
</feature>
<dbReference type="CDD" id="cd18809">
    <property type="entry name" value="SF1_C_RecD"/>
    <property type="match status" value="1"/>
</dbReference>
<proteinExistence type="predicted"/>
<dbReference type="InterPro" id="IPR027417">
    <property type="entry name" value="P-loop_NTPase"/>
</dbReference>
<dbReference type="InterPro" id="IPR027785">
    <property type="entry name" value="UvrD-like_helicase_C"/>
</dbReference>
<accession>A0A919ANH3</accession>
<protein>
    <recommendedName>
        <fullName evidence="6">DNA helicase RecD</fullName>
    </recommendedName>
</protein>
<feature type="compositionally biased region" description="Basic and acidic residues" evidence="1">
    <location>
        <begin position="132"/>
        <end position="142"/>
    </location>
</feature>
<feature type="compositionally biased region" description="Low complexity" evidence="1">
    <location>
        <begin position="52"/>
        <end position="100"/>
    </location>
</feature>
<evidence type="ECO:0000259" key="2">
    <source>
        <dbReference type="Pfam" id="PF13538"/>
    </source>
</evidence>
<evidence type="ECO:0000313" key="4">
    <source>
        <dbReference type="EMBL" id="GHF15833.1"/>
    </source>
</evidence>
<evidence type="ECO:0000259" key="3">
    <source>
        <dbReference type="Pfam" id="PF14490"/>
    </source>
</evidence>
<feature type="region of interest" description="Disordered" evidence="1">
    <location>
        <begin position="132"/>
        <end position="151"/>
    </location>
</feature>
<dbReference type="Proteomes" id="UP000630718">
    <property type="component" value="Unassembled WGS sequence"/>
</dbReference>
<organism evidence="4 5">
    <name type="scientific">Streptomyces fumanus</name>
    <dbReference type="NCBI Taxonomy" id="67302"/>
    <lineage>
        <taxon>Bacteria</taxon>
        <taxon>Bacillati</taxon>
        <taxon>Actinomycetota</taxon>
        <taxon>Actinomycetes</taxon>
        <taxon>Kitasatosporales</taxon>
        <taxon>Streptomycetaceae</taxon>
        <taxon>Streptomyces</taxon>
    </lineage>
</organism>
<feature type="region of interest" description="Disordered" evidence="1">
    <location>
        <begin position="166"/>
        <end position="207"/>
    </location>
</feature>
<sequence>MSTEPEPTEEATAAPEPATPGTTEGAGAPGGERGGATEAEAPGGGQDEATDAEATAGGEVPTEGDVPAGGEAPAEGEPPAGGDAAVESGTGADGDTAADGGVPGRGEAGGGTGKELSEAEAELLAQQLERERIERRKAEKKAPVAAGAKLSGTAAELLAAVRAVESGEKPPAAVFAEPRPAPRRPAPEPVRRPVPVPDRSAGAPPAPAPEAVQAVRAVLTAGGAPEALAPQVVAALGEGADEALRADPWHLLRVAGVRPEQADGFARALLGAECRPDDERRGRAVTVWLLEQAALAGHTALELPRLTATLAQRGVPDPDAAVQSALAEGEILAFQDALEEPGAPPRREPVAEEGDEGEEGEERGPVRVLVGLERYALAEESLADGLARLATSVPKQDGSTADWEAAAASAEGSAADLIRAVAGHGLVLHTGGEASLAEPAALLCAAPGLGLRAWAASPSPAGRARFAGLLGPGPQEAPLCTVAGLLAGTEGPGRDPDGALDLDLLIVFDAPQLDVESAALLAESLADGARLVLAGDPAVLWSVGPGRVFADLLAARVCPQIASRRPDPGPLGELVSGIGIGELTQVEAPGKEVVIVPVRDAGEAVHRTVQLVADSVPRAIGVPAEETQVITPGHGGAVGTRALNAALKERLNPGPGRFGGFDPGDRVAYSPVPGRTLPGRVVGADAEGLRLSCAGGTVVVPKERVAGSVRHGWALTAHQAAGGRWPAVVVVLPGDAVPALSRPWIYTAFGRAVRHLSVVQGVEQALPRAVAEITAKPRTTRLPVLLAPQVPAQG</sequence>
<dbReference type="InterPro" id="IPR029493">
    <property type="entry name" value="RecD2-like_HHH"/>
</dbReference>
<dbReference type="Pfam" id="PF14490">
    <property type="entry name" value="HHH_RecD2"/>
    <property type="match status" value="1"/>
</dbReference>
<feature type="region of interest" description="Disordered" evidence="1">
    <location>
        <begin position="1"/>
        <end position="123"/>
    </location>
</feature>
<keyword evidence="5" id="KW-1185">Reference proteome</keyword>
<feature type="compositionally biased region" description="Low complexity" evidence="1">
    <location>
        <begin position="1"/>
        <end position="26"/>
    </location>
</feature>
<evidence type="ECO:0008006" key="6">
    <source>
        <dbReference type="Google" id="ProtNLM"/>
    </source>
</evidence>
<feature type="region of interest" description="Disordered" evidence="1">
    <location>
        <begin position="339"/>
        <end position="365"/>
    </location>
</feature>
<dbReference type="Pfam" id="PF13538">
    <property type="entry name" value="UvrD_C_2"/>
    <property type="match status" value="1"/>
</dbReference>
<dbReference type="RefSeq" id="WP_229910522.1">
    <property type="nucleotide sequence ID" value="NZ_BNBI01000010.1"/>
</dbReference>
<dbReference type="AlphaFoldDB" id="A0A919ANH3"/>
<gene>
    <name evidence="4" type="ORF">GCM10018772_46190</name>
</gene>
<reference evidence="4" key="2">
    <citation type="submission" date="2020-09" db="EMBL/GenBank/DDBJ databases">
        <authorList>
            <person name="Sun Q."/>
            <person name="Ohkuma M."/>
        </authorList>
    </citation>
    <scope>NUCLEOTIDE SEQUENCE</scope>
    <source>
        <strain evidence="4">JCM 4477</strain>
    </source>
</reference>
<reference evidence="4" key="1">
    <citation type="journal article" date="2014" name="Int. J. Syst. Evol. Microbiol.">
        <title>Complete genome sequence of Corynebacterium casei LMG S-19264T (=DSM 44701T), isolated from a smear-ripened cheese.</title>
        <authorList>
            <consortium name="US DOE Joint Genome Institute (JGI-PGF)"/>
            <person name="Walter F."/>
            <person name="Albersmeier A."/>
            <person name="Kalinowski J."/>
            <person name="Ruckert C."/>
        </authorList>
    </citation>
    <scope>NUCLEOTIDE SEQUENCE</scope>
    <source>
        <strain evidence="4">JCM 4477</strain>
    </source>
</reference>
<name>A0A919ANH3_9ACTN</name>
<dbReference type="Gene3D" id="3.40.50.300">
    <property type="entry name" value="P-loop containing nucleotide triphosphate hydrolases"/>
    <property type="match status" value="2"/>
</dbReference>
<feature type="domain" description="UvrD-like helicase C-terminal" evidence="2">
    <location>
        <begin position="711"/>
        <end position="759"/>
    </location>
</feature>
<dbReference type="EMBL" id="BNBI01000010">
    <property type="protein sequence ID" value="GHF15833.1"/>
    <property type="molecule type" value="Genomic_DNA"/>
</dbReference>
<evidence type="ECO:0000256" key="1">
    <source>
        <dbReference type="SAM" id="MobiDB-lite"/>
    </source>
</evidence>
<feature type="compositionally biased region" description="Gly residues" evidence="1">
    <location>
        <begin position="101"/>
        <end position="113"/>
    </location>
</feature>
<comment type="caution">
    <text evidence="4">The sequence shown here is derived from an EMBL/GenBank/DDBJ whole genome shotgun (WGS) entry which is preliminary data.</text>
</comment>